<evidence type="ECO:0000256" key="8">
    <source>
        <dbReference type="ARBA" id="ARBA00023306"/>
    </source>
</evidence>
<dbReference type="InterPro" id="IPR014163">
    <property type="entry name" value="Tol-Pal_TolQ"/>
</dbReference>
<sequence length="233" mass="25512">MQLSISDMIMHAGPMGQMVMLTLLFFSIASWSIIFMKIRLFKKAARETDDFLESFWSSKTLNDADDAAKSFPLSPEAAVFSAGFSELQKINKIRNRSEDDTRNEPLEMQLATMDNLKRAIRKAESQELSDLGKSLPFLATTGSAAPFIGLFGTVWGIMASFHDIGVRGSASLAVVAPGISEALVATAAGLAAAIPAVIAYNYFANQLNQIENEMQNFSTDFLNLVERDLLSRV</sequence>
<evidence type="ECO:0000256" key="5">
    <source>
        <dbReference type="ARBA" id="ARBA00022692"/>
    </source>
</evidence>
<name>A0ABS3AX84_9BACT</name>
<accession>A0ABS3AX84</accession>
<feature type="transmembrane region" description="Helical" evidence="10">
    <location>
        <begin position="182"/>
        <end position="203"/>
    </location>
</feature>
<comment type="subcellular location">
    <subcellularLocation>
        <location evidence="1">Cell membrane</location>
        <topology evidence="1">Multi-pass membrane protein</topology>
    </subcellularLocation>
    <subcellularLocation>
        <location evidence="9">Membrane</location>
        <topology evidence="9">Multi-pass membrane protein</topology>
    </subcellularLocation>
</comment>
<keyword evidence="9" id="KW-0813">Transport</keyword>
<dbReference type="EMBL" id="JAFITO010000001">
    <property type="protein sequence ID" value="MBN4067945.1"/>
    <property type="molecule type" value="Genomic_DNA"/>
</dbReference>
<keyword evidence="4" id="KW-0132">Cell division</keyword>
<evidence type="ECO:0000259" key="11">
    <source>
        <dbReference type="Pfam" id="PF01618"/>
    </source>
</evidence>
<organism evidence="12 13">
    <name type="scientific">Desulfotalea psychrophila</name>
    <dbReference type="NCBI Taxonomy" id="84980"/>
    <lineage>
        <taxon>Bacteria</taxon>
        <taxon>Pseudomonadati</taxon>
        <taxon>Thermodesulfobacteriota</taxon>
        <taxon>Desulfobulbia</taxon>
        <taxon>Desulfobulbales</taxon>
        <taxon>Desulfocapsaceae</taxon>
        <taxon>Desulfotalea</taxon>
    </lineage>
</organism>
<evidence type="ECO:0000256" key="10">
    <source>
        <dbReference type="SAM" id="Phobius"/>
    </source>
</evidence>
<evidence type="ECO:0000256" key="1">
    <source>
        <dbReference type="ARBA" id="ARBA00004651"/>
    </source>
</evidence>
<keyword evidence="3" id="KW-0997">Cell inner membrane</keyword>
<keyword evidence="6 10" id="KW-1133">Transmembrane helix</keyword>
<feature type="transmembrane region" description="Helical" evidence="10">
    <location>
        <begin position="135"/>
        <end position="162"/>
    </location>
</feature>
<evidence type="ECO:0000256" key="4">
    <source>
        <dbReference type="ARBA" id="ARBA00022618"/>
    </source>
</evidence>
<proteinExistence type="inferred from homology"/>
<keyword evidence="2" id="KW-1003">Cell membrane</keyword>
<evidence type="ECO:0000256" key="2">
    <source>
        <dbReference type="ARBA" id="ARBA00022475"/>
    </source>
</evidence>
<evidence type="ECO:0000313" key="13">
    <source>
        <dbReference type="Proteomes" id="UP000717534"/>
    </source>
</evidence>
<dbReference type="InterPro" id="IPR002898">
    <property type="entry name" value="MotA_ExbB_proton_chnl"/>
</dbReference>
<gene>
    <name evidence="12" type="primary">tolQ</name>
    <name evidence="12" type="ORF">JYU06_00260</name>
</gene>
<dbReference type="PANTHER" id="PTHR30625:SF3">
    <property type="entry name" value="TOL-PAL SYSTEM PROTEIN TOLQ"/>
    <property type="match status" value="1"/>
</dbReference>
<keyword evidence="8" id="KW-0131">Cell cycle</keyword>
<evidence type="ECO:0000256" key="9">
    <source>
        <dbReference type="RuleBase" id="RU004057"/>
    </source>
</evidence>
<keyword evidence="13" id="KW-1185">Reference proteome</keyword>
<dbReference type="PANTHER" id="PTHR30625">
    <property type="entry name" value="PROTEIN TOLQ"/>
    <property type="match status" value="1"/>
</dbReference>
<feature type="transmembrane region" description="Helical" evidence="10">
    <location>
        <begin position="15"/>
        <end position="36"/>
    </location>
</feature>
<reference evidence="12 13" key="1">
    <citation type="submission" date="2021-02" db="EMBL/GenBank/DDBJ databases">
        <title>Activity-based single-cell genomes from oceanic crustal fluid captures similar information to metagenomic and metatranscriptomic surveys with orders of magnitude less sampling.</title>
        <authorList>
            <person name="D'Angelo T.S."/>
            <person name="Orcutt B.N."/>
        </authorList>
    </citation>
    <scope>NUCLEOTIDE SEQUENCE [LARGE SCALE GENOMIC DNA]</scope>
    <source>
        <strain evidence="12">AH-315-G02</strain>
    </source>
</reference>
<dbReference type="InterPro" id="IPR050790">
    <property type="entry name" value="ExbB/TolQ_transport"/>
</dbReference>
<evidence type="ECO:0000256" key="3">
    <source>
        <dbReference type="ARBA" id="ARBA00022519"/>
    </source>
</evidence>
<comment type="caution">
    <text evidence="12">The sequence shown here is derived from an EMBL/GenBank/DDBJ whole genome shotgun (WGS) entry which is preliminary data.</text>
</comment>
<keyword evidence="7 10" id="KW-0472">Membrane</keyword>
<comment type="similarity">
    <text evidence="9">Belongs to the exbB/tolQ family.</text>
</comment>
<dbReference type="NCBIfam" id="TIGR02796">
    <property type="entry name" value="tolQ"/>
    <property type="match status" value="1"/>
</dbReference>
<keyword evidence="5 10" id="KW-0812">Transmembrane</keyword>
<feature type="domain" description="MotA/TolQ/ExbB proton channel" evidence="11">
    <location>
        <begin position="94"/>
        <end position="215"/>
    </location>
</feature>
<keyword evidence="9" id="KW-0653">Protein transport</keyword>
<protein>
    <submittedName>
        <fullName evidence="12">Protein TolQ</fullName>
    </submittedName>
</protein>
<evidence type="ECO:0000256" key="6">
    <source>
        <dbReference type="ARBA" id="ARBA00022989"/>
    </source>
</evidence>
<evidence type="ECO:0000256" key="7">
    <source>
        <dbReference type="ARBA" id="ARBA00023136"/>
    </source>
</evidence>
<dbReference type="Pfam" id="PF01618">
    <property type="entry name" value="MotA_ExbB"/>
    <property type="match status" value="1"/>
</dbReference>
<evidence type="ECO:0000313" key="12">
    <source>
        <dbReference type="EMBL" id="MBN4067945.1"/>
    </source>
</evidence>
<dbReference type="Proteomes" id="UP000717534">
    <property type="component" value="Unassembled WGS sequence"/>
</dbReference>